<keyword evidence="1" id="KW-1133">Transmembrane helix</keyword>
<dbReference type="GO" id="GO:0005975">
    <property type="term" value="P:carbohydrate metabolic process"/>
    <property type="evidence" value="ECO:0007669"/>
    <property type="project" value="UniProtKB-ARBA"/>
</dbReference>
<dbReference type="Pfam" id="PF24346">
    <property type="entry name" value="DUF7507"/>
    <property type="match status" value="2"/>
</dbReference>
<dbReference type="AlphaFoldDB" id="A0A4Y5YM47"/>
<dbReference type="InterPro" id="IPR057693">
    <property type="entry name" value="DUF7933"/>
</dbReference>
<dbReference type="Pfam" id="PF25564">
    <property type="entry name" value="DUF7933"/>
    <property type="match status" value="1"/>
</dbReference>
<dbReference type="NCBIfam" id="TIGR01167">
    <property type="entry name" value="LPXTG_anchor"/>
    <property type="match status" value="1"/>
</dbReference>
<dbReference type="InterPro" id="IPR013783">
    <property type="entry name" value="Ig-like_fold"/>
</dbReference>
<keyword evidence="1" id="KW-0472">Membrane</keyword>
<sequence length="882" mass="90807">MTGSFCFLFALGHTRLSGTRHSPLLLAICGGRDRRAGIGTFMSISSHHRTPERSSRSGGAPRRRAMTRLLGVLAIAGVLVAGATLAPNGDITAAATVPGTPGTPQPGTPVYTENFSNQNASLAPISILNYTGGAAAANSTYTASTQYTPAGNQCNGWIMSSVTPTAPLTDLGCTNNLTTTWPTLQQMAAALGTAQGQTAAQATTNQVLTSYTNALNGTIAAGTQFRTVNTIPAIAGHYYAVSAYFAAVNCPAAGGANQPKETFSLLVNGSPIVLSTGLNPCTNNTFWGTQTAKLQSAAYQVPVGTTANLGLTLYNATATGSGNDVAFDLPQIVDVTPQLDKAFSPTVITNGSTSTMTLTVTNTSDLMAKSDWFITDALPTNLRIAAAPNVGGSCVQRTGAAYVVTAPAGGTSVSVTGGDLALGQASCTITVDVTSTVNGTYINGPANITTNLNPPANASLEVIQPSIDIVKRITAVNGVAVDSDTDPDKVYTAVGDVITYSFVATNTTPKAPTNTTLNTNLTNVNITEDAFSGVGDMSSLSCTPAQGSTLASGATMTCTATYVVQQADLDNAPLTNVARATGTPAVGPNVTDTDDEIIPAVWTPEIVLDKTASVVDVDQDGVTGLGDHIMYEFDVTNAGNVTVANVTVVDDLLTERNITVTCTPTTIAPTQISHCVANAPYVIDQADVDAKIVINTAYSTGADPDGGPVQSNEDSTETPIEPFRIPLQIEKVGESSDDSWVRMDGSSFEILEDANGEPGAALPFTINDVETGLFQIDSIPAGTYWLSELNAPDGFSLLAAPVKFVINPDRTVSVTAGGDEAVTAAGQLITVRDVPAMTLPTTGGTGALPYILAGSLTVLAAGGLALWVRRRDARPDTTDPQI</sequence>
<feature type="domain" description="DUF7507" evidence="3">
    <location>
        <begin position="486"/>
        <end position="592"/>
    </location>
</feature>
<evidence type="ECO:0000259" key="2">
    <source>
        <dbReference type="Pfam" id="PF17802"/>
    </source>
</evidence>
<protein>
    <submittedName>
        <fullName evidence="5">LPXTG cell wall anchor domain-containing protein</fullName>
    </submittedName>
</protein>
<evidence type="ECO:0000259" key="4">
    <source>
        <dbReference type="Pfam" id="PF25564"/>
    </source>
</evidence>
<dbReference type="InterPro" id="IPR047589">
    <property type="entry name" value="DUF11_rpt"/>
</dbReference>
<keyword evidence="1" id="KW-0812">Transmembrane</keyword>
<proteinExistence type="predicted"/>
<evidence type="ECO:0000259" key="3">
    <source>
        <dbReference type="Pfam" id="PF24346"/>
    </source>
</evidence>
<feature type="transmembrane region" description="Helical" evidence="1">
    <location>
        <begin position="847"/>
        <end position="868"/>
    </location>
</feature>
<feature type="domain" description="DUF7933" evidence="4">
    <location>
        <begin position="337"/>
        <end position="462"/>
    </location>
</feature>
<feature type="domain" description="SpaA-like prealbumin fold" evidence="2">
    <location>
        <begin position="742"/>
        <end position="816"/>
    </location>
</feature>
<dbReference type="EMBL" id="CP041040">
    <property type="protein sequence ID" value="QDE33890.1"/>
    <property type="molecule type" value="Genomic_DNA"/>
</dbReference>
<name>A0A4Y5YM47_9MICO</name>
<evidence type="ECO:0000313" key="5">
    <source>
        <dbReference type="EMBL" id="QDE33890.1"/>
    </source>
</evidence>
<organism evidence="5 6">
    <name type="scientific">Microbacterium foliorum</name>
    <dbReference type="NCBI Taxonomy" id="104336"/>
    <lineage>
        <taxon>Bacteria</taxon>
        <taxon>Bacillati</taxon>
        <taxon>Actinomycetota</taxon>
        <taxon>Actinomycetes</taxon>
        <taxon>Micrococcales</taxon>
        <taxon>Microbacteriaceae</taxon>
        <taxon>Microbacterium</taxon>
    </lineage>
</organism>
<evidence type="ECO:0000256" key="1">
    <source>
        <dbReference type="SAM" id="Phobius"/>
    </source>
</evidence>
<dbReference type="Proteomes" id="UP000316125">
    <property type="component" value="Chromosome"/>
</dbReference>
<reference evidence="5 6" key="1">
    <citation type="submission" date="2019-06" db="EMBL/GenBank/DDBJ databases">
        <title>Complete genome of Microbacterium foliorum M2.</title>
        <authorList>
            <person name="Cao G."/>
        </authorList>
    </citation>
    <scope>NUCLEOTIDE SEQUENCE [LARGE SCALE GENOMIC DNA]</scope>
    <source>
        <strain evidence="5 6">M2</strain>
    </source>
</reference>
<dbReference type="Gene3D" id="2.60.40.10">
    <property type="entry name" value="Immunoglobulins"/>
    <property type="match status" value="1"/>
</dbReference>
<gene>
    <name evidence="5" type="ORF">FIV50_03270</name>
</gene>
<feature type="domain" description="DUF7507" evidence="3">
    <location>
        <begin position="604"/>
        <end position="711"/>
    </location>
</feature>
<accession>A0A4Y5YM47</accession>
<evidence type="ECO:0000313" key="6">
    <source>
        <dbReference type="Proteomes" id="UP000316125"/>
    </source>
</evidence>
<dbReference type="NCBIfam" id="TIGR01451">
    <property type="entry name" value="B_ant_repeat"/>
    <property type="match status" value="1"/>
</dbReference>
<dbReference type="Pfam" id="PF17802">
    <property type="entry name" value="SpaA"/>
    <property type="match status" value="1"/>
</dbReference>
<dbReference type="InterPro" id="IPR041033">
    <property type="entry name" value="SpaA_PFL_dom_1"/>
</dbReference>
<dbReference type="OrthoDB" id="134475at2"/>
<dbReference type="InterPro" id="IPR055354">
    <property type="entry name" value="DUF7507"/>
</dbReference>